<dbReference type="FunFam" id="3.90.230.10:FF:000007">
    <property type="entry name" value="Xaa-Pro aminopeptidase P"/>
    <property type="match status" value="1"/>
</dbReference>
<dbReference type="EMBL" id="SFCI01000588">
    <property type="protein sequence ID" value="TFY78931.1"/>
    <property type="molecule type" value="Genomic_DNA"/>
</dbReference>
<keyword evidence="9" id="KW-1185">Reference proteome</keyword>
<dbReference type="GO" id="GO:0046872">
    <property type="term" value="F:metal ion binding"/>
    <property type="evidence" value="ECO:0007669"/>
    <property type="project" value="UniProtKB-KW"/>
</dbReference>
<dbReference type="CDD" id="cd01085">
    <property type="entry name" value="APP"/>
    <property type="match status" value="1"/>
</dbReference>
<dbReference type="PANTHER" id="PTHR43763">
    <property type="entry name" value="XAA-PRO AMINOPEPTIDASE 1"/>
    <property type="match status" value="1"/>
</dbReference>
<name>A0A4Y9ZYB7_9AGAM</name>
<evidence type="ECO:0000256" key="2">
    <source>
        <dbReference type="ARBA" id="ARBA00008766"/>
    </source>
</evidence>
<dbReference type="InterPro" id="IPR033740">
    <property type="entry name" value="Pept_M24B"/>
</dbReference>
<accession>A0A4Y9ZYB7</accession>
<evidence type="ECO:0000313" key="8">
    <source>
        <dbReference type="EMBL" id="TFY78931.1"/>
    </source>
</evidence>
<dbReference type="Pfam" id="PF00557">
    <property type="entry name" value="Peptidase_M24"/>
    <property type="match status" value="1"/>
</dbReference>
<feature type="non-terminal residue" evidence="8">
    <location>
        <position position="1"/>
    </location>
</feature>
<keyword evidence="3" id="KW-0479">Metal-binding</keyword>
<evidence type="ECO:0000259" key="7">
    <source>
        <dbReference type="Pfam" id="PF16188"/>
    </source>
</evidence>
<comment type="similarity">
    <text evidence="2">Belongs to the peptidase M24B family.</text>
</comment>
<sequence>QMNVGTLVSSLTSIAWVLNLRGDDVPFTPVFAAYLFIGLSSATLFISLDKVEPPIREYLGNLQIELREYNDIWTFLRRREWGEGKLIISPQTSYALSLMLTHFRYTVLPAHIDTLRGVKNEVEIQGQRRACVRDGACFVRFLAWLEEKMALGVEVSEWAAGWYLDEFRRKAKNYMSGAYESISAAGPNAALPHYTPMKEGCRLLDKETPYLNDSGGQYRDGTCDTTRTVHLGRPTPQMCEAYTRVLQGHIAIDSATFPQGTTGRQLDVLARKALWSDGLNYGHGTGHGVGSFLSVHEGTHSFSNEVSLVPGHVITNEPGFYMAGQWGIRIESMLVVRGANTKHQYNGDVWLGFERLTCVPIQTKMVQEFLLSKEERQWIIDHNRDCLTRLEPYLKDDKRALRWLKREAERPIGVQPALPGGMIVNWD</sequence>
<keyword evidence="4" id="KW-0378">Hydrolase</keyword>
<evidence type="ECO:0000313" key="9">
    <source>
        <dbReference type="Proteomes" id="UP000298061"/>
    </source>
</evidence>
<gene>
    <name evidence="8" type="ORF">EWM64_g5074</name>
</gene>
<dbReference type="InterPro" id="IPR036005">
    <property type="entry name" value="Creatinase/aminopeptidase-like"/>
</dbReference>
<dbReference type="Proteomes" id="UP000298061">
    <property type="component" value="Unassembled WGS sequence"/>
</dbReference>
<dbReference type="InterPro" id="IPR029149">
    <property type="entry name" value="Creatin/AminoP/Spt16_N"/>
</dbReference>
<evidence type="ECO:0000256" key="1">
    <source>
        <dbReference type="ARBA" id="ARBA00001936"/>
    </source>
</evidence>
<dbReference type="OrthoDB" id="9995434at2759"/>
<dbReference type="GO" id="GO:0005737">
    <property type="term" value="C:cytoplasm"/>
    <property type="evidence" value="ECO:0007669"/>
    <property type="project" value="UniProtKB-ARBA"/>
</dbReference>
<organism evidence="8 9">
    <name type="scientific">Hericium alpestre</name>
    <dbReference type="NCBI Taxonomy" id="135208"/>
    <lineage>
        <taxon>Eukaryota</taxon>
        <taxon>Fungi</taxon>
        <taxon>Dikarya</taxon>
        <taxon>Basidiomycota</taxon>
        <taxon>Agaricomycotina</taxon>
        <taxon>Agaricomycetes</taxon>
        <taxon>Russulales</taxon>
        <taxon>Hericiaceae</taxon>
        <taxon>Hericium</taxon>
    </lineage>
</organism>
<dbReference type="Pfam" id="PF16189">
    <property type="entry name" value="Creatinase_N_2"/>
    <property type="match status" value="1"/>
</dbReference>
<dbReference type="Gene3D" id="3.90.230.10">
    <property type="entry name" value="Creatinase/methionine aminopeptidase superfamily"/>
    <property type="match status" value="1"/>
</dbReference>
<dbReference type="STRING" id="135208.A0A4Y9ZYB7"/>
<dbReference type="PANTHER" id="PTHR43763:SF17">
    <property type="entry name" value="AMINOPEPTIDASE P, CYTOPLASMIC-RELATED"/>
    <property type="match status" value="1"/>
</dbReference>
<dbReference type="InterPro" id="IPR000994">
    <property type="entry name" value="Pept_M24"/>
</dbReference>
<dbReference type="GO" id="GO:0070006">
    <property type="term" value="F:metalloaminopeptidase activity"/>
    <property type="evidence" value="ECO:0007669"/>
    <property type="project" value="InterPro"/>
</dbReference>
<proteinExistence type="inferred from homology"/>
<evidence type="ECO:0008006" key="10">
    <source>
        <dbReference type="Google" id="ProtNLM"/>
    </source>
</evidence>
<reference evidence="8 9" key="1">
    <citation type="submission" date="2019-02" db="EMBL/GenBank/DDBJ databases">
        <title>Genome sequencing of the rare red list fungi Hericium alpestre (H. flagellum).</title>
        <authorList>
            <person name="Buettner E."/>
            <person name="Kellner H."/>
        </authorList>
    </citation>
    <scope>NUCLEOTIDE SEQUENCE [LARGE SCALE GENOMIC DNA]</scope>
    <source>
        <strain evidence="8 9">DSM 108284</strain>
    </source>
</reference>
<keyword evidence="5" id="KW-0464">Manganese</keyword>
<evidence type="ECO:0000256" key="4">
    <source>
        <dbReference type="ARBA" id="ARBA00022801"/>
    </source>
</evidence>
<dbReference type="AlphaFoldDB" id="A0A4Y9ZYB7"/>
<feature type="domain" description="Peptidase M24" evidence="6">
    <location>
        <begin position="128"/>
        <end position="337"/>
    </location>
</feature>
<comment type="cofactor">
    <cofactor evidence="1">
        <name>Mn(2+)</name>
        <dbReference type="ChEBI" id="CHEBI:29035"/>
    </cofactor>
</comment>
<comment type="caution">
    <text evidence="8">The sequence shown here is derived from an EMBL/GenBank/DDBJ whole genome shotgun (WGS) entry which is preliminary data.</text>
</comment>
<evidence type="ECO:0000256" key="3">
    <source>
        <dbReference type="ARBA" id="ARBA00022723"/>
    </source>
</evidence>
<dbReference type="Pfam" id="PF16188">
    <property type="entry name" value="Peptidase_M24_C"/>
    <property type="match status" value="1"/>
</dbReference>
<dbReference type="Gene3D" id="3.40.350.10">
    <property type="entry name" value="Creatinase/prolidase N-terminal domain"/>
    <property type="match status" value="1"/>
</dbReference>
<evidence type="ECO:0000259" key="6">
    <source>
        <dbReference type="Pfam" id="PF00557"/>
    </source>
</evidence>
<evidence type="ECO:0000256" key="5">
    <source>
        <dbReference type="ARBA" id="ARBA00023211"/>
    </source>
</evidence>
<protein>
    <recommendedName>
        <fullName evidence="10">Peptidase M24 domain-containing protein</fullName>
    </recommendedName>
</protein>
<dbReference type="InterPro" id="IPR032416">
    <property type="entry name" value="Peptidase_M24_C"/>
</dbReference>
<dbReference type="InterPro" id="IPR050422">
    <property type="entry name" value="X-Pro_aminopeptidase_P"/>
</dbReference>
<feature type="domain" description="Peptidase M24 C-terminal" evidence="7">
    <location>
        <begin position="350"/>
        <end position="409"/>
    </location>
</feature>
<dbReference type="SUPFAM" id="SSF55920">
    <property type="entry name" value="Creatinase/aminopeptidase"/>
    <property type="match status" value="1"/>
</dbReference>